<reference evidence="2" key="1">
    <citation type="journal article" date="2017" name="Nature">
        <title>The sunflower genome provides insights into oil metabolism, flowering and Asterid evolution.</title>
        <authorList>
            <person name="Badouin H."/>
            <person name="Gouzy J."/>
            <person name="Grassa C.J."/>
            <person name="Murat F."/>
            <person name="Staton S.E."/>
            <person name="Cottret L."/>
            <person name="Lelandais-Briere C."/>
            <person name="Owens G.L."/>
            <person name="Carrere S."/>
            <person name="Mayjonade B."/>
            <person name="Legrand L."/>
            <person name="Gill N."/>
            <person name="Kane N.C."/>
            <person name="Bowers J.E."/>
            <person name="Hubner S."/>
            <person name="Bellec A."/>
            <person name="Berard A."/>
            <person name="Berges H."/>
            <person name="Blanchet N."/>
            <person name="Boniface M.C."/>
            <person name="Brunel D."/>
            <person name="Catrice O."/>
            <person name="Chaidir N."/>
            <person name="Claudel C."/>
            <person name="Donnadieu C."/>
            <person name="Faraut T."/>
            <person name="Fievet G."/>
            <person name="Helmstetter N."/>
            <person name="King M."/>
            <person name="Knapp S.J."/>
            <person name="Lai Z."/>
            <person name="Le Paslier M.C."/>
            <person name="Lippi Y."/>
            <person name="Lorenzon L."/>
            <person name="Mandel J.R."/>
            <person name="Marage G."/>
            <person name="Marchand G."/>
            <person name="Marquand E."/>
            <person name="Bret-Mestries E."/>
            <person name="Morien E."/>
            <person name="Nambeesan S."/>
            <person name="Nguyen T."/>
            <person name="Pegot-Espagnet P."/>
            <person name="Pouilly N."/>
            <person name="Raftis F."/>
            <person name="Sallet E."/>
            <person name="Schiex T."/>
            <person name="Thomas J."/>
            <person name="Vandecasteele C."/>
            <person name="Vares D."/>
            <person name="Vear F."/>
            <person name="Vautrin S."/>
            <person name="Crespi M."/>
            <person name="Mangin B."/>
            <person name="Burke J.M."/>
            <person name="Salse J."/>
            <person name="Munos S."/>
            <person name="Vincourt P."/>
            <person name="Rieseberg L.H."/>
            <person name="Langlade N.B."/>
        </authorList>
    </citation>
    <scope>NUCLEOTIDE SEQUENCE [LARGE SCALE GENOMIC DNA]</scope>
    <source>
        <strain evidence="2">cv. SF193</strain>
    </source>
</reference>
<evidence type="ECO:0000313" key="1">
    <source>
        <dbReference type="EMBL" id="OTF91769.1"/>
    </source>
</evidence>
<proteinExistence type="predicted"/>
<dbReference type="InParanoid" id="A0A251RZL9"/>
<organism evidence="1 2">
    <name type="scientific">Helianthus annuus</name>
    <name type="common">Common sunflower</name>
    <dbReference type="NCBI Taxonomy" id="4232"/>
    <lineage>
        <taxon>Eukaryota</taxon>
        <taxon>Viridiplantae</taxon>
        <taxon>Streptophyta</taxon>
        <taxon>Embryophyta</taxon>
        <taxon>Tracheophyta</taxon>
        <taxon>Spermatophyta</taxon>
        <taxon>Magnoliopsida</taxon>
        <taxon>eudicotyledons</taxon>
        <taxon>Gunneridae</taxon>
        <taxon>Pentapetalae</taxon>
        <taxon>asterids</taxon>
        <taxon>campanulids</taxon>
        <taxon>Asterales</taxon>
        <taxon>Asteraceae</taxon>
        <taxon>Asteroideae</taxon>
        <taxon>Heliantheae alliance</taxon>
        <taxon>Heliantheae</taxon>
        <taxon>Helianthus</taxon>
    </lineage>
</organism>
<dbReference type="EMBL" id="CM007905">
    <property type="protein sequence ID" value="OTF91769.1"/>
    <property type="molecule type" value="Genomic_DNA"/>
</dbReference>
<dbReference type="Proteomes" id="UP000215914">
    <property type="component" value="Chromosome 16"/>
</dbReference>
<protein>
    <submittedName>
        <fullName evidence="1">Uncharacterized protein</fullName>
    </submittedName>
</protein>
<sequence length="145" mass="17101">MSFMYRCMLGYLLCRVLVYKFKTRVSRLGLVFIDHNLHISSVHWFVRSREIVFFNVNGLYWRGCSALAGSLSNRGLSWGDVQCRAGTPAWRKTRPRCVSSVIHRFRCRRGLTVSRLGCWKSPPRWHISRVWRLLSITLCRHLWSV</sequence>
<accession>A0A251RZL9</accession>
<name>A0A251RZL9_HELAN</name>
<dbReference type="AlphaFoldDB" id="A0A251RZL9"/>
<keyword evidence="2" id="KW-1185">Reference proteome</keyword>
<gene>
    <name evidence="1" type="ORF">HannXRQ_Chr16g0514581</name>
</gene>
<evidence type="ECO:0000313" key="2">
    <source>
        <dbReference type="Proteomes" id="UP000215914"/>
    </source>
</evidence>